<dbReference type="Proteomes" id="UP000283709">
    <property type="component" value="Unassembled WGS sequence"/>
</dbReference>
<dbReference type="RefSeq" id="WP_120347722.1">
    <property type="nucleotide sequence ID" value="NZ_MCAS01000039.1"/>
</dbReference>
<accession>A0A3R7HDR4</accession>
<evidence type="ECO:0000313" key="1">
    <source>
        <dbReference type="EMBL" id="RKF36467.1"/>
    </source>
</evidence>
<organism evidence="1 2">
    <name type="scientific">Paraburkholderia fungorum</name>
    <dbReference type="NCBI Taxonomy" id="134537"/>
    <lineage>
        <taxon>Bacteria</taxon>
        <taxon>Pseudomonadati</taxon>
        <taxon>Pseudomonadota</taxon>
        <taxon>Betaproteobacteria</taxon>
        <taxon>Burkholderiales</taxon>
        <taxon>Burkholderiaceae</taxon>
        <taxon>Paraburkholderia</taxon>
    </lineage>
</organism>
<evidence type="ECO:0008006" key="3">
    <source>
        <dbReference type="Google" id="ProtNLM"/>
    </source>
</evidence>
<reference evidence="1 2" key="1">
    <citation type="submission" date="2016-07" db="EMBL/GenBank/DDBJ databases">
        <title>Genome analysis of Burkholderia fungorum ES3-20.</title>
        <authorList>
            <person name="Xu D."/>
            <person name="Yao R."/>
            <person name="Zheng S."/>
        </authorList>
    </citation>
    <scope>NUCLEOTIDE SEQUENCE [LARGE SCALE GENOMIC DNA]</scope>
    <source>
        <strain evidence="1 2">ES3-20</strain>
    </source>
</reference>
<protein>
    <recommendedName>
        <fullName evidence="3">PhzF family phenazine biosynthesis protein</fullName>
    </recommendedName>
</protein>
<evidence type="ECO:0000313" key="2">
    <source>
        <dbReference type="Proteomes" id="UP000283709"/>
    </source>
</evidence>
<dbReference type="AlphaFoldDB" id="A0A3R7HDR4"/>
<gene>
    <name evidence="1" type="ORF">BCY88_35840</name>
</gene>
<dbReference type="OrthoDB" id="9788221at2"/>
<comment type="caution">
    <text evidence="1">The sequence shown here is derived from an EMBL/GenBank/DDBJ whole genome shotgun (WGS) entry which is preliminary data.</text>
</comment>
<name>A0A3R7HDR4_9BURK</name>
<dbReference type="EMBL" id="MCAS01000039">
    <property type="protein sequence ID" value="RKF36467.1"/>
    <property type="molecule type" value="Genomic_DNA"/>
</dbReference>
<dbReference type="SUPFAM" id="SSF54506">
    <property type="entry name" value="Diaminopimelate epimerase-like"/>
    <property type="match status" value="1"/>
</dbReference>
<proteinExistence type="predicted"/>
<dbReference type="Gene3D" id="3.10.310.10">
    <property type="entry name" value="Diaminopimelate Epimerase, Chain A, domain 1"/>
    <property type="match status" value="1"/>
</dbReference>
<sequence length="119" mass="12532">MTANAVRFKQVDVFTSVPFKGNPLAAVFNGDALDAISLRRPPARITALSQDRYTALSTALRSDASHVSATPSALDSGAPWLVAHVNSARERLALEPDPAALAGIVQMTNTHGPAVFDHA</sequence>